<dbReference type="Gene3D" id="1.10.10.60">
    <property type="entry name" value="Homeodomain-like"/>
    <property type="match status" value="1"/>
</dbReference>
<comment type="similarity">
    <text evidence="7 10">Belongs to the HD-ZIP homeobox family. Class I subfamily.</text>
</comment>
<dbReference type="PROSITE" id="PS50071">
    <property type="entry name" value="HOMEOBOX_2"/>
    <property type="match status" value="1"/>
</dbReference>
<feature type="domain" description="Homeobox" evidence="13">
    <location>
        <begin position="15"/>
        <end position="75"/>
    </location>
</feature>
<comment type="function">
    <text evidence="10">Transcription factor.</text>
</comment>
<dbReference type="SUPFAM" id="SSF46689">
    <property type="entry name" value="Homeodomain-like"/>
    <property type="match status" value="1"/>
</dbReference>
<keyword evidence="15" id="KW-1185">Reference proteome</keyword>
<dbReference type="SMART" id="SM00389">
    <property type="entry name" value="HOX"/>
    <property type="match status" value="1"/>
</dbReference>
<dbReference type="GO" id="GO:0000981">
    <property type="term" value="F:DNA-binding transcription factor activity, RNA polymerase II-specific"/>
    <property type="evidence" value="ECO:0007669"/>
    <property type="project" value="UniProtKB-UniRule"/>
</dbReference>
<comment type="caution">
    <text evidence="14">The sequence shown here is derived from an EMBL/GenBank/DDBJ whole genome shotgun (WGS) entry which is preliminary data.</text>
</comment>
<feature type="region of interest" description="Disordered" evidence="12">
    <location>
        <begin position="1"/>
        <end position="28"/>
    </location>
</feature>
<sequence>MNLSTFPSQKPSSQKHKKHRKQKLTEDQVRLLESNFDSTKKLEPERKHQLSRQLGIPPRQIAIWYQNKRARWKNQSLEHDYTMLQLQLEAALVDTKQLQKEVEQLRSELNKLQAEQARRYKQYNNNINNHHRSFMDYSVSVCHDEAWSSSRSLEEDVNNLYRFDAQVFDVEETYAASSMMGSDIGVFGWRKNLL</sequence>
<evidence type="ECO:0000256" key="10">
    <source>
        <dbReference type="RuleBase" id="RU369038"/>
    </source>
</evidence>
<dbReference type="AlphaFoldDB" id="A0AAD8NMY3"/>
<feature type="compositionally biased region" description="Basic residues" evidence="12">
    <location>
        <begin position="13"/>
        <end position="22"/>
    </location>
</feature>
<evidence type="ECO:0000256" key="9">
    <source>
        <dbReference type="RuleBase" id="RU000682"/>
    </source>
</evidence>
<dbReference type="InterPro" id="IPR045224">
    <property type="entry name" value="HDZip_class_I_plant"/>
</dbReference>
<dbReference type="InterPro" id="IPR009057">
    <property type="entry name" value="Homeodomain-like_sf"/>
</dbReference>
<feature type="DNA-binding region" description="Homeobox" evidence="8">
    <location>
        <begin position="17"/>
        <end position="76"/>
    </location>
</feature>
<evidence type="ECO:0000256" key="3">
    <source>
        <dbReference type="ARBA" id="ARBA00023125"/>
    </source>
</evidence>
<evidence type="ECO:0000313" key="14">
    <source>
        <dbReference type="EMBL" id="KAK1414331.1"/>
    </source>
</evidence>
<evidence type="ECO:0000256" key="12">
    <source>
        <dbReference type="SAM" id="MobiDB-lite"/>
    </source>
</evidence>
<organism evidence="14 15">
    <name type="scientific">Tagetes erecta</name>
    <name type="common">African marigold</name>
    <dbReference type="NCBI Taxonomy" id="13708"/>
    <lineage>
        <taxon>Eukaryota</taxon>
        <taxon>Viridiplantae</taxon>
        <taxon>Streptophyta</taxon>
        <taxon>Embryophyta</taxon>
        <taxon>Tracheophyta</taxon>
        <taxon>Spermatophyta</taxon>
        <taxon>Magnoliopsida</taxon>
        <taxon>eudicotyledons</taxon>
        <taxon>Gunneridae</taxon>
        <taxon>Pentapetalae</taxon>
        <taxon>asterids</taxon>
        <taxon>campanulids</taxon>
        <taxon>Asterales</taxon>
        <taxon>Asteraceae</taxon>
        <taxon>Asteroideae</taxon>
        <taxon>Heliantheae alliance</taxon>
        <taxon>Tageteae</taxon>
        <taxon>Tagetes</taxon>
    </lineage>
</organism>
<protein>
    <recommendedName>
        <fullName evidence="10">Homeobox-leucine zipper protein</fullName>
    </recommendedName>
    <alternativeName>
        <fullName evidence="10">HD-ZIP protein</fullName>
    </alternativeName>
    <alternativeName>
        <fullName evidence="10">Homeodomain transcription factor</fullName>
    </alternativeName>
</protein>
<keyword evidence="11" id="KW-0175">Coiled coil</keyword>
<evidence type="ECO:0000256" key="2">
    <source>
        <dbReference type="ARBA" id="ARBA00023015"/>
    </source>
</evidence>
<evidence type="ECO:0000256" key="11">
    <source>
        <dbReference type="SAM" id="Coils"/>
    </source>
</evidence>
<keyword evidence="2 10" id="KW-0805">Transcription regulation</keyword>
<dbReference type="InterPro" id="IPR001356">
    <property type="entry name" value="HD"/>
</dbReference>
<dbReference type="PANTHER" id="PTHR24326:SF522">
    <property type="entry name" value="HOMEOBOX-LEUCINE ZIPPER PROTEIN ATHB-52"/>
    <property type="match status" value="1"/>
</dbReference>
<evidence type="ECO:0000256" key="6">
    <source>
        <dbReference type="ARBA" id="ARBA00023242"/>
    </source>
</evidence>
<evidence type="ECO:0000256" key="5">
    <source>
        <dbReference type="ARBA" id="ARBA00023163"/>
    </source>
</evidence>
<dbReference type="GO" id="GO:0043565">
    <property type="term" value="F:sequence-specific DNA binding"/>
    <property type="evidence" value="ECO:0007669"/>
    <property type="project" value="TreeGrafter"/>
</dbReference>
<keyword evidence="6 8" id="KW-0539">Nucleus</keyword>
<comment type="subcellular location">
    <subcellularLocation>
        <location evidence="1 8 9">Nucleus</location>
    </subcellularLocation>
</comment>
<proteinExistence type="inferred from homology"/>
<gene>
    <name evidence="14" type="ORF">QVD17_30075</name>
</gene>
<dbReference type="Pfam" id="PF00046">
    <property type="entry name" value="Homeodomain"/>
    <property type="match status" value="1"/>
</dbReference>
<dbReference type="GO" id="GO:0045893">
    <property type="term" value="P:positive regulation of DNA-templated transcription"/>
    <property type="evidence" value="ECO:0007669"/>
    <property type="project" value="TreeGrafter"/>
</dbReference>
<evidence type="ECO:0000313" key="15">
    <source>
        <dbReference type="Proteomes" id="UP001229421"/>
    </source>
</evidence>
<dbReference type="CDD" id="cd00086">
    <property type="entry name" value="homeodomain"/>
    <property type="match status" value="1"/>
</dbReference>
<dbReference type="PANTHER" id="PTHR24326">
    <property type="entry name" value="HOMEOBOX-LEUCINE ZIPPER PROTEIN"/>
    <property type="match status" value="1"/>
</dbReference>
<evidence type="ECO:0000256" key="1">
    <source>
        <dbReference type="ARBA" id="ARBA00004123"/>
    </source>
</evidence>
<evidence type="ECO:0000256" key="4">
    <source>
        <dbReference type="ARBA" id="ARBA00023155"/>
    </source>
</evidence>
<keyword evidence="4 8" id="KW-0371">Homeobox</keyword>
<dbReference type="EMBL" id="JAUHHV010000008">
    <property type="protein sequence ID" value="KAK1414331.1"/>
    <property type="molecule type" value="Genomic_DNA"/>
</dbReference>
<reference evidence="14" key="1">
    <citation type="journal article" date="2023" name="bioRxiv">
        <title>Improved chromosome-level genome assembly for marigold (Tagetes erecta).</title>
        <authorList>
            <person name="Jiang F."/>
            <person name="Yuan L."/>
            <person name="Wang S."/>
            <person name="Wang H."/>
            <person name="Xu D."/>
            <person name="Wang A."/>
            <person name="Fan W."/>
        </authorList>
    </citation>
    <scope>NUCLEOTIDE SEQUENCE</scope>
    <source>
        <strain evidence="14">WSJ</strain>
        <tissue evidence="14">Leaf</tissue>
    </source>
</reference>
<dbReference type="InterPro" id="IPR017970">
    <property type="entry name" value="Homeobox_CS"/>
</dbReference>
<evidence type="ECO:0000256" key="8">
    <source>
        <dbReference type="PROSITE-ProRule" id="PRU00108"/>
    </source>
</evidence>
<name>A0AAD8NMY3_TARER</name>
<evidence type="ECO:0000259" key="13">
    <source>
        <dbReference type="PROSITE" id="PS50071"/>
    </source>
</evidence>
<keyword evidence="3 8" id="KW-0238">DNA-binding</keyword>
<feature type="coiled-coil region" evidence="11">
    <location>
        <begin position="88"/>
        <end position="122"/>
    </location>
</feature>
<accession>A0AAD8NMY3</accession>
<keyword evidence="5 10" id="KW-0804">Transcription</keyword>
<dbReference type="GO" id="GO:0005634">
    <property type="term" value="C:nucleus"/>
    <property type="evidence" value="ECO:0007669"/>
    <property type="project" value="UniProtKB-SubCell"/>
</dbReference>
<dbReference type="Proteomes" id="UP001229421">
    <property type="component" value="Unassembled WGS sequence"/>
</dbReference>
<evidence type="ECO:0000256" key="7">
    <source>
        <dbReference type="ARBA" id="ARBA00025748"/>
    </source>
</evidence>
<dbReference type="PROSITE" id="PS00027">
    <property type="entry name" value="HOMEOBOX_1"/>
    <property type="match status" value="1"/>
</dbReference>